<accession>A0ABC8CMA3</accession>
<protein>
    <submittedName>
        <fullName evidence="10">Septum formation initiator</fullName>
    </submittedName>
</protein>
<reference evidence="10 11" key="1">
    <citation type="submission" date="2017-11" db="EMBL/GenBank/DDBJ databases">
        <title>Whole genome sequencing of cultured pathogen.</title>
        <authorList>
            <person name="Hoffmann M."/>
            <person name="Sanchez M."/>
            <person name="Timme R."/>
            <person name="Nudel K."/>
            <person name="Bry L."/>
        </authorList>
    </citation>
    <scope>NUCLEOTIDE SEQUENCE [LARGE SCALE GENOMIC DNA]</scope>
    <source>
        <strain evidence="10 11">216</strain>
    </source>
</reference>
<dbReference type="PANTHER" id="PTHR35334">
    <property type="entry name" value="SERINE TRANSPORTER"/>
    <property type="match status" value="1"/>
</dbReference>
<comment type="subcellular location">
    <subcellularLocation>
        <location evidence="1">Cell inner membrane</location>
        <topology evidence="1">Multi-pass membrane protein</topology>
    </subcellularLocation>
</comment>
<proteinExistence type="predicted"/>
<organism evidence="10 11">
    <name type="scientific">Corynebacterium striatum</name>
    <dbReference type="NCBI Taxonomy" id="43770"/>
    <lineage>
        <taxon>Bacteria</taxon>
        <taxon>Bacillati</taxon>
        <taxon>Actinomycetota</taxon>
        <taxon>Actinomycetes</taxon>
        <taxon>Mycobacteriales</taxon>
        <taxon>Corynebacteriaceae</taxon>
        <taxon>Corynebacterium</taxon>
    </lineage>
</organism>
<evidence type="ECO:0000313" key="11">
    <source>
        <dbReference type="Proteomes" id="UP000231994"/>
    </source>
</evidence>
<dbReference type="PANTHER" id="PTHR35334:SF2">
    <property type="entry name" value="SERINE TRANSPORTER SDAC"/>
    <property type="match status" value="1"/>
</dbReference>
<sequence>MTSSSAENVNSTSASEAAALSDAHPASDNAHHATNTEWAISLFGTAVGAGILFLPINAGSFGFWPLVIATLLIGPMTYFSHRGLARMICASPRQGDDITEVVTDYFGKTAGFVISILYFLAIFPIVLIYGVSITNTVNSFIVNQLNGPEIPRPFLSFLLVGIMTVVFGFGQKMVLKVTQFLVYPLIFCLGALSLYLIPRWDFDSFASTGNADWSIVGSVALIIPVLVFAFNHSPAISQFSLAMVAAHGKEKSSGNASRALALTAILLTVFTMFFVWSCTLALGADGLAEAREQNLPVLSYLANVTGVPVLAFVSPFIAIVAIVSSYFGHVLGATEGGNYLLRRIAPGATQNFSQAKLNGIMHFFIFVCAWIVAIIDPSILGLIEAIGGPFIAAILYLLPMYAIHKIPGLARFRNRFSNYFVVITGLVAVGAAIWGIFN</sequence>
<feature type="transmembrane region" description="Helical" evidence="8">
    <location>
        <begin position="379"/>
        <end position="398"/>
    </location>
</feature>
<feature type="transmembrane region" description="Helical" evidence="8">
    <location>
        <begin position="210"/>
        <end position="230"/>
    </location>
</feature>
<keyword evidence="5 8" id="KW-0812">Transmembrane</keyword>
<evidence type="ECO:0000256" key="5">
    <source>
        <dbReference type="ARBA" id="ARBA00022692"/>
    </source>
</evidence>
<keyword evidence="3" id="KW-1003">Cell membrane</keyword>
<dbReference type="Gene3D" id="1.20.1740.10">
    <property type="entry name" value="Amino acid/polyamine transporter I"/>
    <property type="match status" value="1"/>
</dbReference>
<gene>
    <name evidence="10" type="ORF">A9D01_14285</name>
</gene>
<dbReference type="EMBL" id="CP024932">
    <property type="protein sequence ID" value="ATZ09746.1"/>
    <property type="molecule type" value="Genomic_DNA"/>
</dbReference>
<dbReference type="AlphaFoldDB" id="A0ABC8CMA3"/>
<feature type="transmembrane region" description="Helical" evidence="8">
    <location>
        <begin position="181"/>
        <end position="198"/>
    </location>
</feature>
<dbReference type="InterPro" id="IPR018227">
    <property type="entry name" value="Amino_acid_transport_2"/>
</dbReference>
<feature type="domain" description="Amino acid transporter transmembrane" evidence="9">
    <location>
        <begin position="33"/>
        <end position="437"/>
    </location>
</feature>
<evidence type="ECO:0000256" key="4">
    <source>
        <dbReference type="ARBA" id="ARBA00022519"/>
    </source>
</evidence>
<evidence type="ECO:0000256" key="1">
    <source>
        <dbReference type="ARBA" id="ARBA00004429"/>
    </source>
</evidence>
<keyword evidence="6 8" id="KW-1133">Transmembrane helix</keyword>
<dbReference type="Pfam" id="PF01490">
    <property type="entry name" value="Aa_trans"/>
    <property type="match status" value="1"/>
</dbReference>
<dbReference type="GO" id="GO:0005886">
    <property type="term" value="C:plasma membrane"/>
    <property type="evidence" value="ECO:0007669"/>
    <property type="project" value="UniProtKB-SubCell"/>
</dbReference>
<feature type="transmembrane region" description="Helical" evidence="8">
    <location>
        <begin position="419"/>
        <end position="437"/>
    </location>
</feature>
<dbReference type="Proteomes" id="UP000231994">
    <property type="component" value="Chromosome"/>
</dbReference>
<dbReference type="RefSeq" id="WP_049146635.1">
    <property type="nucleotide sequence ID" value="NZ_BQNM01000001.1"/>
</dbReference>
<evidence type="ECO:0000313" key="10">
    <source>
        <dbReference type="EMBL" id="ATZ09746.1"/>
    </source>
</evidence>
<feature type="transmembrane region" description="Helical" evidence="8">
    <location>
        <begin position="110"/>
        <end position="130"/>
    </location>
</feature>
<evidence type="ECO:0000256" key="8">
    <source>
        <dbReference type="SAM" id="Phobius"/>
    </source>
</evidence>
<name>A0ABC8CMA3_CORST</name>
<keyword evidence="2" id="KW-0813">Transport</keyword>
<keyword evidence="4" id="KW-0997">Cell inner membrane</keyword>
<feature type="transmembrane region" description="Helical" evidence="8">
    <location>
        <begin position="304"/>
        <end position="334"/>
    </location>
</feature>
<feature type="transmembrane region" description="Helical" evidence="8">
    <location>
        <begin position="150"/>
        <end position="169"/>
    </location>
</feature>
<evidence type="ECO:0000259" key="9">
    <source>
        <dbReference type="Pfam" id="PF01490"/>
    </source>
</evidence>
<feature type="transmembrane region" description="Helical" evidence="8">
    <location>
        <begin position="62"/>
        <end position="79"/>
    </location>
</feature>
<dbReference type="InterPro" id="IPR013057">
    <property type="entry name" value="AA_transpt_TM"/>
</dbReference>
<feature type="transmembrane region" description="Helical" evidence="8">
    <location>
        <begin position="355"/>
        <end position="373"/>
    </location>
</feature>
<feature type="transmembrane region" description="Helical" evidence="8">
    <location>
        <begin position="38"/>
        <end position="56"/>
    </location>
</feature>
<keyword evidence="7 8" id="KW-0472">Membrane</keyword>
<evidence type="ECO:0000256" key="6">
    <source>
        <dbReference type="ARBA" id="ARBA00022989"/>
    </source>
</evidence>
<feature type="transmembrane region" description="Helical" evidence="8">
    <location>
        <begin position="259"/>
        <end position="284"/>
    </location>
</feature>
<evidence type="ECO:0000256" key="7">
    <source>
        <dbReference type="ARBA" id="ARBA00023136"/>
    </source>
</evidence>
<evidence type="ECO:0000256" key="3">
    <source>
        <dbReference type="ARBA" id="ARBA00022475"/>
    </source>
</evidence>
<evidence type="ECO:0000256" key="2">
    <source>
        <dbReference type="ARBA" id="ARBA00022448"/>
    </source>
</evidence>